<keyword evidence="3" id="KW-1185">Reference proteome</keyword>
<protein>
    <submittedName>
        <fullName evidence="2">Uncharacterized protein</fullName>
    </submittedName>
</protein>
<sequence>MGCCSPNYTEHVKEQETSVNNAGREAMPFWFKVLSALSIISVFYIM</sequence>
<reference evidence="2 3" key="1">
    <citation type="submission" date="2013-08" db="EMBL/GenBank/DDBJ databases">
        <authorList>
            <person name="Huang J."/>
            <person name="Wang G."/>
        </authorList>
    </citation>
    <scope>NUCLEOTIDE SEQUENCE [LARGE SCALE GENOMIC DNA]</scope>
    <source>
        <strain evidence="2 3">BH030004</strain>
    </source>
</reference>
<dbReference type="AlphaFoldDB" id="A0A0A5GHP9"/>
<dbReference type="RefSeq" id="WP_231566554.1">
    <property type="nucleotide sequence ID" value="NZ_AVPF01000006.1"/>
</dbReference>
<organism evidence="2 3">
    <name type="scientific">Pontibacillus marinus BH030004 = DSM 16465</name>
    <dbReference type="NCBI Taxonomy" id="1385511"/>
    <lineage>
        <taxon>Bacteria</taxon>
        <taxon>Bacillati</taxon>
        <taxon>Bacillota</taxon>
        <taxon>Bacilli</taxon>
        <taxon>Bacillales</taxon>
        <taxon>Bacillaceae</taxon>
        <taxon>Pontibacillus</taxon>
    </lineage>
</organism>
<comment type="caution">
    <text evidence="2">The sequence shown here is derived from an EMBL/GenBank/DDBJ whole genome shotgun (WGS) entry which is preliminary data.</text>
</comment>
<evidence type="ECO:0000313" key="3">
    <source>
        <dbReference type="Proteomes" id="UP000030403"/>
    </source>
</evidence>
<dbReference type="Proteomes" id="UP000030403">
    <property type="component" value="Unassembled WGS sequence"/>
</dbReference>
<evidence type="ECO:0000313" key="2">
    <source>
        <dbReference type="EMBL" id="KGX90635.1"/>
    </source>
</evidence>
<keyword evidence="1" id="KW-0812">Transmembrane</keyword>
<proteinExistence type="predicted"/>
<accession>A0A0A5GHP9</accession>
<evidence type="ECO:0000256" key="1">
    <source>
        <dbReference type="SAM" id="Phobius"/>
    </source>
</evidence>
<dbReference type="EMBL" id="AVPF01000006">
    <property type="protein sequence ID" value="KGX90635.1"/>
    <property type="molecule type" value="Genomic_DNA"/>
</dbReference>
<dbReference type="STRING" id="1385511.GCA_000425225_01513"/>
<name>A0A0A5GHP9_9BACI</name>
<feature type="transmembrane region" description="Helical" evidence="1">
    <location>
        <begin position="29"/>
        <end position="45"/>
    </location>
</feature>
<keyword evidence="1" id="KW-1133">Transmembrane helix</keyword>
<gene>
    <name evidence="2" type="ORF">N783_19955</name>
</gene>
<keyword evidence="1" id="KW-0472">Membrane</keyword>